<feature type="transmembrane region" description="Helical" evidence="7">
    <location>
        <begin position="365"/>
        <end position="385"/>
    </location>
</feature>
<dbReference type="EMBL" id="FMCR01000005">
    <property type="protein sequence ID" value="SCF29450.1"/>
    <property type="molecule type" value="Genomic_DNA"/>
</dbReference>
<dbReference type="Gene3D" id="1.20.1250.20">
    <property type="entry name" value="MFS general substrate transporter like domains"/>
    <property type="match status" value="1"/>
</dbReference>
<feature type="transmembrane region" description="Helical" evidence="7">
    <location>
        <begin position="54"/>
        <end position="75"/>
    </location>
</feature>
<dbReference type="STRING" id="285676.GA0070561_5093"/>
<keyword evidence="3" id="KW-1003">Cell membrane</keyword>
<organism evidence="8 9">
    <name type="scientific">Micromonospora saelicesensis</name>
    <dbReference type="NCBI Taxonomy" id="285676"/>
    <lineage>
        <taxon>Bacteria</taxon>
        <taxon>Bacillati</taxon>
        <taxon>Actinomycetota</taxon>
        <taxon>Actinomycetes</taxon>
        <taxon>Micromonosporales</taxon>
        <taxon>Micromonosporaceae</taxon>
        <taxon>Micromonospora</taxon>
    </lineage>
</organism>
<dbReference type="InterPro" id="IPR011701">
    <property type="entry name" value="MFS"/>
</dbReference>
<evidence type="ECO:0000313" key="8">
    <source>
        <dbReference type="EMBL" id="SCF29450.1"/>
    </source>
</evidence>
<keyword evidence="2" id="KW-0813">Transport</keyword>
<dbReference type="InterPro" id="IPR036259">
    <property type="entry name" value="MFS_trans_sf"/>
</dbReference>
<evidence type="ECO:0000256" key="6">
    <source>
        <dbReference type="ARBA" id="ARBA00023136"/>
    </source>
</evidence>
<feature type="transmembrane region" description="Helical" evidence="7">
    <location>
        <begin position="26"/>
        <end position="48"/>
    </location>
</feature>
<keyword evidence="5 7" id="KW-1133">Transmembrane helix</keyword>
<feature type="transmembrane region" description="Helical" evidence="7">
    <location>
        <begin position="237"/>
        <end position="259"/>
    </location>
</feature>
<gene>
    <name evidence="8" type="ORF">GA0070561_5093</name>
</gene>
<feature type="transmembrane region" description="Helical" evidence="7">
    <location>
        <begin position="391"/>
        <end position="411"/>
    </location>
</feature>
<reference evidence="8 9" key="1">
    <citation type="submission" date="2016-06" db="EMBL/GenBank/DDBJ databases">
        <authorList>
            <person name="Kjaerup R.B."/>
            <person name="Dalgaard T.S."/>
            <person name="Juul-Madsen H.R."/>
        </authorList>
    </citation>
    <scope>NUCLEOTIDE SEQUENCE [LARGE SCALE GENOMIC DNA]</scope>
    <source>
        <strain evidence="8 9">DSM 44871</strain>
    </source>
</reference>
<dbReference type="SUPFAM" id="SSF103473">
    <property type="entry name" value="MFS general substrate transporter"/>
    <property type="match status" value="1"/>
</dbReference>
<evidence type="ECO:0000313" key="9">
    <source>
        <dbReference type="Proteomes" id="UP000198864"/>
    </source>
</evidence>
<proteinExistence type="predicted"/>
<protein>
    <submittedName>
        <fullName evidence="8">Predicted arabinose efflux permease, MFS family</fullName>
    </submittedName>
</protein>
<evidence type="ECO:0000256" key="7">
    <source>
        <dbReference type="SAM" id="Phobius"/>
    </source>
</evidence>
<dbReference type="GO" id="GO:0022857">
    <property type="term" value="F:transmembrane transporter activity"/>
    <property type="evidence" value="ECO:0007669"/>
    <property type="project" value="InterPro"/>
</dbReference>
<sequence length="427" mass="44877">MNGPLRTAAREPQTTDIRPHQIVRFVGGRGVAALADQFLLFAIPLLVFKTTGSVAASGLVFLVEWLPRVIFVPVAGVLADRVDGYRLYLIADSVRACLAAAAFAAVLAWPDATVVTLSVLAASMSLASAQAYIAMETTLPRFVPAEHMVRAQSVIQGTEQASTVLGPALAVLLATLLGTTDLLLVTGALFALTALNVLTLRGSLSSAVTNAEPTTVRGVLASVAEGGRTLFKLPPMVGLVGLTMMVNLMVGVGMATSAAITTGTFGKPDRYFGVLSFAEGVLSLLIFFIIPRLSRRISPLVAILGTFVIICLGGLAISQANSFTQFAIGYTMLIGTVGILNVFIRAERVRRIPREHLGKTIGLIVLLNQVSLPISGFVVAVFATAHGPQAVLLGAVLGSVLIAVLLLPLVLQLRYPHAHPDPAPNHR</sequence>
<dbReference type="Pfam" id="PF07690">
    <property type="entry name" value="MFS_1"/>
    <property type="match status" value="1"/>
</dbReference>
<dbReference type="CDD" id="cd06173">
    <property type="entry name" value="MFS_MefA_like"/>
    <property type="match status" value="1"/>
</dbReference>
<feature type="transmembrane region" description="Helical" evidence="7">
    <location>
        <begin position="323"/>
        <end position="344"/>
    </location>
</feature>
<keyword evidence="6 7" id="KW-0472">Membrane</keyword>
<evidence type="ECO:0000256" key="2">
    <source>
        <dbReference type="ARBA" id="ARBA00022448"/>
    </source>
</evidence>
<accession>A0A1C4Z927</accession>
<evidence type="ECO:0000256" key="5">
    <source>
        <dbReference type="ARBA" id="ARBA00022989"/>
    </source>
</evidence>
<dbReference type="Proteomes" id="UP000198864">
    <property type="component" value="Unassembled WGS sequence"/>
</dbReference>
<dbReference type="PANTHER" id="PTHR23513">
    <property type="entry name" value="INTEGRAL MEMBRANE EFFLUX PROTEIN-RELATED"/>
    <property type="match status" value="1"/>
</dbReference>
<dbReference type="PANTHER" id="PTHR23513:SF9">
    <property type="entry name" value="ENTEROBACTIN EXPORTER ENTS"/>
    <property type="match status" value="1"/>
</dbReference>
<keyword evidence="4 7" id="KW-0812">Transmembrane</keyword>
<dbReference type="GO" id="GO:0005886">
    <property type="term" value="C:plasma membrane"/>
    <property type="evidence" value="ECO:0007669"/>
    <property type="project" value="UniProtKB-SubCell"/>
</dbReference>
<feature type="transmembrane region" description="Helical" evidence="7">
    <location>
        <begin position="297"/>
        <end position="317"/>
    </location>
</feature>
<name>A0A1C4Z927_9ACTN</name>
<evidence type="ECO:0000256" key="4">
    <source>
        <dbReference type="ARBA" id="ARBA00022692"/>
    </source>
</evidence>
<evidence type="ECO:0000256" key="1">
    <source>
        <dbReference type="ARBA" id="ARBA00004429"/>
    </source>
</evidence>
<evidence type="ECO:0000256" key="3">
    <source>
        <dbReference type="ARBA" id="ARBA00022475"/>
    </source>
</evidence>
<comment type="subcellular location">
    <subcellularLocation>
        <location evidence="1">Cell inner membrane</location>
        <topology evidence="1">Multi-pass membrane protein</topology>
    </subcellularLocation>
</comment>
<feature type="transmembrane region" description="Helical" evidence="7">
    <location>
        <begin position="271"/>
        <end position="290"/>
    </location>
</feature>
<dbReference type="AlphaFoldDB" id="A0A1C4Z927"/>